<sequence length="166" mass="19221">MNDEGESSQVPKFENKEQKIEIEPEPPRPTKPSKPTKLPDDQKIVSFLLSPDSKYAVTHSRKDSEELICGWQLDQDQPVKQTENESYQPISFKLDCLINIKEFNVKYQQKCLIAVLNNKLVAIEDGWDSRITVFNLAVKKKVNPKLYLYSNDIPVIRAECYNNEDF</sequence>
<accession>A0ACA9MJ67</accession>
<dbReference type="EMBL" id="CAJVQC010008475">
    <property type="protein sequence ID" value="CAG8593104.1"/>
    <property type="molecule type" value="Genomic_DNA"/>
</dbReference>
<feature type="non-terminal residue" evidence="1">
    <location>
        <position position="166"/>
    </location>
</feature>
<comment type="caution">
    <text evidence="1">The sequence shown here is derived from an EMBL/GenBank/DDBJ whole genome shotgun (WGS) entry which is preliminary data.</text>
</comment>
<gene>
    <name evidence="1" type="ORF">RPERSI_LOCUS5621</name>
</gene>
<keyword evidence="2" id="KW-1185">Reference proteome</keyword>
<organism evidence="1 2">
    <name type="scientific">Racocetra persica</name>
    <dbReference type="NCBI Taxonomy" id="160502"/>
    <lineage>
        <taxon>Eukaryota</taxon>
        <taxon>Fungi</taxon>
        <taxon>Fungi incertae sedis</taxon>
        <taxon>Mucoromycota</taxon>
        <taxon>Glomeromycotina</taxon>
        <taxon>Glomeromycetes</taxon>
        <taxon>Diversisporales</taxon>
        <taxon>Gigasporaceae</taxon>
        <taxon>Racocetra</taxon>
    </lineage>
</organism>
<evidence type="ECO:0000313" key="2">
    <source>
        <dbReference type="Proteomes" id="UP000789920"/>
    </source>
</evidence>
<evidence type="ECO:0000313" key="1">
    <source>
        <dbReference type="EMBL" id="CAG8593104.1"/>
    </source>
</evidence>
<protein>
    <submittedName>
        <fullName evidence="1">16942_t:CDS:1</fullName>
    </submittedName>
</protein>
<reference evidence="1" key="1">
    <citation type="submission" date="2021-06" db="EMBL/GenBank/DDBJ databases">
        <authorList>
            <person name="Kallberg Y."/>
            <person name="Tangrot J."/>
            <person name="Rosling A."/>
        </authorList>
    </citation>
    <scope>NUCLEOTIDE SEQUENCE</scope>
    <source>
        <strain evidence="1">MA461A</strain>
    </source>
</reference>
<dbReference type="Proteomes" id="UP000789920">
    <property type="component" value="Unassembled WGS sequence"/>
</dbReference>
<proteinExistence type="predicted"/>
<name>A0ACA9MJ67_9GLOM</name>